<evidence type="ECO:0000313" key="1">
    <source>
        <dbReference type="EMBL" id="GAA4389699.1"/>
    </source>
</evidence>
<dbReference type="SUPFAM" id="SSF51126">
    <property type="entry name" value="Pectin lyase-like"/>
    <property type="match status" value="1"/>
</dbReference>
<evidence type="ECO:0000313" key="2">
    <source>
        <dbReference type="Proteomes" id="UP001500454"/>
    </source>
</evidence>
<organism evidence="1 2">
    <name type="scientific">Hymenobacter koreensis</name>
    <dbReference type="NCBI Taxonomy" id="1084523"/>
    <lineage>
        <taxon>Bacteria</taxon>
        <taxon>Pseudomonadati</taxon>
        <taxon>Bacteroidota</taxon>
        <taxon>Cytophagia</taxon>
        <taxon>Cytophagales</taxon>
        <taxon>Hymenobacteraceae</taxon>
        <taxon>Hymenobacter</taxon>
    </lineage>
</organism>
<dbReference type="SMART" id="SM00710">
    <property type="entry name" value="PbH1"/>
    <property type="match status" value="6"/>
</dbReference>
<dbReference type="InterPro" id="IPR026444">
    <property type="entry name" value="Secre_tail"/>
</dbReference>
<dbReference type="Gene3D" id="2.160.20.10">
    <property type="entry name" value="Single-stranded right-handed beta-helix, Pectin lyase-like"/>
    <property type="match status" value="1"/>
</dbReference>
<accession>A0ABP8JF09</accession>
<sequence>MLLGLSLSHSFAQFQTAGTSRRYTLAQLAAASGGAVSQAGTAWQINDTIRLAATDTLSITTNETIQVAPLALLYIDGTLLVNPPDSVKFTAQNTAAPWHTMSFSATAGASRLRKTVVEYSAGVRINGANLQLTDCVFRRNVATLTTPAGVRSIGNGAISMSGNRAVVERCRFVRNSRSAIISPANIATSPIIRNCVFLLNNTENGNYPQINLGPGIVGQTILIERNLVVGSLATNMAGGIGLSNLLGGGGVTRAEVRGNIIRNNRYGITVTGANYNTLITRNLIQDNNNNPNANTGGSGINFTGNSQTGVVSRNLISGNLWGVTVLKSGTSPNGLLISFGDLSSTDSTNVGLNRLVNNGNGGTVYDFYNNGPDDLKAENNDWGTAVAADVEAHIVHRPDIATLGFVDYLPFRTGPLASRNAPALQAELYPNPARGQVSLQLPGAGPVTLTLHDVTGREVLHTSQQTVAAGRVILPLGAIKPGLHLYQVTQNGRVATGHLVVE</sequence>
<dbReference type="InterPro" id="IPR012334">
    <property type="entry name" value="Pectin_lyas_fold"/>
</dbReference>
<dbReference type="NCBIfam" id="TIGR04183">
    <property type="entry name" value="Por_Secre_tail"/>
    <property type="match status" value="1"/>
</dbReference>
<dbReference type="Proteomes" id="UP001500454">
    <property type="component" value="Unassembled WGS sequence"/>
</dbReference>
<protein>
    <recommendedName>
        <fullName evidence="3">T9SS type A sorting domain-containing protein</fullName>
    </recommendedName>
</protein>
<proteinExistence type="predicted"/>
<reference evidence="2" key="1">
    <citation type="journal article" date="2019" name="Int. J. Syst. Evol. Microbiol.">
        <title>The Global Catalogue of Microorganisms (GCM) 10K type strain sequencing project: providing services to taxonomists for standard genome sequencing and annotation.</title>
        <authorList>
            <consortium name="The Broad Institute Genomics Platform"/>
            <consortium name="The Broad Institute Genome Sequencing Center for Infectious Disease"/>
            <person name="Wu L."/>
            <person name="Ma J."/>
        </authorList>
    </citation>
    <scope>NUCLEOTIDE SEQUENCE [LARGE SCALE GENOMIC DNA]</scope>
    <source>
        <strain evidence="2">JCM 17924</strain>
    </source>
</reference>
<dbReference type="InterPro" id="IPR006626">
    <property type="entry name" value="PbH1"/>
</dbReference>
<keyword evidence="2" id="KW-1185">Reference proteome</keyword>
<dbReference type="EMBL" id="BAABHA010000014">
    <property type="protein sequence ID" value="GAA4389699.1"/>
    <property type="molecule type" value="Genomic_DNA"/>
</dbReference>
<gene>
    <name evidence="1" type="ORF">GCM10023186_37210</name>
</gene>
<dbReference type="InterPro" id="IPR011050">
    <property type="entry name" value="Pectin_lyase_fold/virulence"/>
</dbReference>
<name>A0ABP8JF09_9BACT</name>
<comment type="caution">
    <text evidence="1">The sequence shown here is derived from an EMBL/GenBank/DDBJ whole genome shotgun (WGS) entry which is preliminary data.</text>
</comment>
<evidence type="ECO:0008006" key="3">
    <source>
        <dbReference type="Google" id="ProtNLM"/>
    </source>
</evidence>